<keyword evidence="5" id="KW-0223">Dioxygenase</keyword>
<dbReference type="InterPro" id="IPR037151">
    <property type="entry name" value="AlkB-like_sf"/>
</dbReference>
<dbReference type="GO" id="GO:0005634">
    <property type="term" value="C:nucleus"/>
    <property type="evidence" value="ECO:0007669"/>
    <property type="project" value="UniProtKB-SubCell"/>
</dbReference>
<protein>
    <submittedName>
        <fullName evidence="13">Uncharacterized protein</fullName>
    </submittedName>
</protein>
<name>A0A818MGD9_9BILA</name>
<evidence type="ECO:0000256" key="4">
    <source>
        <dbReference type="ARBA" id="ARBA00022723"/>
    </source>
</evidence>
<evidence type="ECO:0000259" key="11">
    <source>
        <dbReference type="PROSITE" id="PS51011"/>
    </source>
</evidence>
<dbReference type="InterPro" id="IPR027450">
    <property type="entry name" value="AlkB-like"/>
</dbReference>
<dbReference type="Pfam" id="PF01388">
    <property type="entry name" value="ARID"/>
    <property type="match status" value="1"/>
</dbReference>
<dbReference type="GO" id="GO:0046872">
    <property type="term" value="F:metal ion binding"/>
    <property type="evidence" value="ECO:0007669"/>
    <property type="project" value="UniProtKB-KW"/>
</dbReference>
<feature type="compositionally biased region" description="Polar residues" evidence="10">
    <location>
        <begin position="9"/>
        <end position="23"/>
    </location>
</feature>
<dbReference type="Pfam" id="PF13532">
    <property type="entry name" value="2OG-FeII_Oxy_2"/>
    <property type="match status" value="1"/>
</dbReference>
<dbReference type="Gene3D" id="1.10.150.60">
    <property type="entry name" value="ARID DNA-binding domain"/>
    <property type="match status" value="1"/>
</dbReference>
<feature type="compositionally biased region" description="Basic and acidic residues" evidence="10">
    <location>
        <begin position="636"/>
        <end position="649"/>
    </location>
</feature>
<dbReference type="GO" id="GO:0003677">
    <property type="term" value="F:DNA binding"/>
    <property type="evidence" value="ECO:0007669"/>
    <property type="project" value="InterPro"/>
</dbReference>
<feature type="compositionally biased region" description="Low complexity" evidence="10">
    <location>
        <begin position="463"/>
        <end position="482"/>
    </location>
</feature>
<comment type="similarity">
    <text evidence="3">Belongs to the alkB family.</text>
</comment>
<feature type="region of interest" description="Disordered" evidence="10">
    <location>
        <begin position="289"/>
        <end position="312"/>
    </location>
</feature>
<dbReference type="PROSITE" id="PS51471">
    <property type="entry name" value="FE2OG_OXY"/>
    <property type="match status" value="1"/>
</dbReference>
<feature type="compositionally biased region" description="Low complexity" evidence="10">
    <location>
        <begin position="559"/>
        <end position="569"/>
    </location>
</feature>
<feature type="region of interest" description="Disordered" evidence="10">
    <location>
        <begin position="435"/>
        <end position="482"/>
    </location>
</feature>
<evidence type="ECO:0000259" key="12">
    <source>
        <dbReference type="PROSITE" id="PS51471"/>
    </source>
</evidence>
<keyword evidence="7" id="KW-0408">Iron</keyword>
<dbReference type="Proteomes" id="UP000663836">
    <property type="component" value="Unassembled WGS sequence"/>
</dbReference>
<evidence type="ECO:0000256" key="10">
    <source>
        <dbReference type="SAM" id="MobiDB-lite"/>
    </source>
</evidence>
<reference evidence="13" key="1">
    <citation type="submission" date="2021-02" db="EMBL/GenBank/DDBJ databases">
        <authorList>
            <person name="Nowell W R."/>
        </authorList>
    </citation>
    <scope>NUCLEOTIDE SEQUENCE</scope>
</reference>
<evidence type="ECO:0000256" key="2">
    <source>
        <dbReference type="ARBA" id="ARBA00004123"/>
    </source>
</evidence>
<evidence type="ECO:0000256" key="3">
    <source>
        <dbReference type="ARBA" id="ARBA00007879"/>
    </source>
</evidence>
<dbReference type="SMART" id="SM01014">
    <property type="entry name" value="ARID"/>
    <property type="match status" value="1"/>
</dbReference>
<dbReference type="GO" id="GO:0051213">
    <property type="term" value="F:dioxygenase activity"/>
    <property type="evidence" value="ECO:0007669"/>
    <property type="project" value="UniProtKB-KW"/>
</dbReference>
<evidence type="ECO:0000313" key="14">
    <source>
        <dbReference type="Proteomes" id="UP000663836"/>
    </source>
</evidence>
<dbReference type="InterPro" id="IPR005123">
    <property type="entry name" value="Oxoglu/Fe-dep_dioxygenase_dom"/>
</dbReference>
<dbReference type="PANTHER" id="PTHR46030:SF1">
    <property type="entry name" value="ALPHA-KETOGLUTARATE-DEPENDENT DIOXYGENASE ALKB HOMOLOG 6"/>
    <property type="match status" value="1"/>
</dbReference>
<feature type="region of interest" description="Disordered" evidence="10">
    <location>
        <begin position="1"/>
        <end position="23"/>
    </location>
</feature>
<evidence type="ECO:0000313" key="13">
    <source>
        <dbReference type="EMBL" id="CAF3587884.1"/>
    </source>
</evidence>
<evidence type="ECO:0000256" key="7">
    <source>
        <dbReference type="ARBA" id="ARBA00023004"/>
    </source>
</evidence>
<feature type="coiled-coil region" evidence="9">
    <location>
        <begin position="885"/>
        <end position="912"/>
    </location>
</feature>
<dbReference type="Gene3D" id="2.60.120.590">
    <property type="entry name" value="Alpha-ketoglutarate-dependent dioxygenase AlkB-like"/>
    <property type="match status" value="1"/>
</dbReference>
<comment type="cofactor">
    <cofactor evidence="1">
        <name>Fe(2+)</name>
        <dbReference type="ChEBI" id="CHEBI:29033"/>
    </cofactor>
</comment>
<feature type="region of interest" description="Disordered" evidence="10">
    <location>
        <begin position="552"/>
        <end position="591"/>
    </location>
</feature>
<feature type="compositionally biased region" description="Pro residues" evidence="10">
    <location>
        <begin position="681"/>
        <end position="693"/>
    </location>
</feature>
<evidence type="ECO:0000256" key="9">
    <source>
        <dbReference type="SAM" id="Coils"/>
    </source>
</evidence>
<dbReference type="SUPFAM" id="SSF46774">
    <property type="entry name" value="ARID-like"/>
    <property type="match status" value="1"/>
</dbReference>
<feature type="domain" description="ARID" evidence="11">
    <location>
        <begin position="315"/>
        <end position="408"/>
    </location>
</feature>
<feature type="region of interest" description="Disordered" evidence="10">
    <location>
        <begin position="678"/>
        <end position="701"/>
    </location>
</feature>
<proteinExistence type="inferred from homology"/>
<comment type="subcellular location">
    <subcellularLocation>
        <location evidence="2">Nucleus</location>
    </subcellularLocation>
</comment>
<feature type="compositionally biased region" description="Low complexity" evidence="10">
    <location>
        <begin position="290"/>
        <end position="304"/>
    </location>
</feature>
<dbReference type="PROSITE" id="PS51011">
    <property type="entry name" value="ARID"/>
    <property type="match status" value="1"/>
</dbReference>
<feature type="domain" description="Fe2OG dioxygenase" evidence="12">
    <location>
        <begin position="1350"/>
        <end position="1481"/>
    </location>
</feature>
<dbReference type="Gene3D" id="2.30.30.140">
    <property type="match status" value="1"/>
</dbReference>
<accession>A0A818MGD9</accession>
<feature type="region of interest" description="Disordered" evidence="10">
    <location>
        <begin position="636"/>
        <end position="665"/>
    </location>
</feature>
<keyword evidence="9" id="KW-0175">Coiled coil</keyword>
<evidence type="ECO:0000256" key="5">
    <source>
        <dbReference type="ARBA" id="ARBA00022964"/>
    </source>
</evidence>
<evidence type="ECO:0000256" key="1">
    <source>
        <dbReference type="ARBA" id="ARBA00001954"/>
    </source>
</evidence>
<dbReference type="SUPFAM" id="SSF51197">
    <property type="entry name" value="Clavaminate synthase-like"/>
    <property type="match status" value="1"/>
</dbReference>
<dbReference type="CDD" id="cd16100">
    <property type="entry name" value="ARID"/>
    <property type="match status" value="1"/>
</dbReference>
<dbReference type="SMART" id="SM00501">
    <property type="entry name" value="BRIGHT"/>
    <property type="match status" value="1"/>
</dbReference>
<keyword evidence="6" id="KW-0560">Oxidoreductase</keyword>
<keyword evidence="8" id="KW-0539">Nucleus</keyword>
<evidence type="ECO:0000256" key="8">
    <source>
        <dbReference type="ARBA" id="ARBA00023242"/>
    </source>
</evidence>
<dbReference type="InterPro" id="IPR001606">
    <property type="entry name" value="ARID_dom"/>
</dbReference>
<gene>
    <name evidence="13" type="ORF">JBS370_LOCUS3141</name>
</gene>
<dbReference type="EMBL" id="CAJOBD010000131">
    <property type="protein sequence ID" value="CAF3587884.1"/>
    <property type="molecule type" value="Genomic_DNA"/>
</dbReference>
<feature type="compositionally biased region" description="Polar residues" evidence="10">
    <location>
        <begin position="450"/>
        <end position="461"/>
    </location>
</feature>
<evidence type="ECO:0000256" key="6">
    <source>
        <dbReference type="ARBA" id="ARBA00023002"/>
    </source>
</evidence>
<keyword evidence="4" id="KW-0479">Metal-binding</keyword>
<dbReference type="PANTHER" id="PTHR46030">
    <property type="entry name" value="ALPHA-KETOGLUTARATE-DEPENDENT DIOXYGENASE ALKB HOMOLOG 6"/>
    <property type="match status" value="1"/>
</dbReference>
<dbReference type="InterPro" id="IPR036431">
    <property type="entry name" value="ARID_dom_sf"/>
</dbReference>
<feature type="region of interest" description="Disordered" evidence="10">
    <location>
        <begin position="1080"/>
        <end position="1099"/>
    </location>
</feature>
<organism evidence="13 14">
    <name type="scientific">Rotaria sordida</name>
    <dbReference type="NCBI Taxonomy" id="392033"/>
    <lineage>
        <taxon>Eukaryota</taxon>
        <taxon>Metazoa</taxon>
        <taxon>Spiralia</taxon>
        <taxon>Gnathifera</taxon>
        <taxon>Rotifera</taxon>
        <taxon>Eurotatoria</taxon>
        <taxon>Bdelloidea</taxon>
        <taxon>Philodinida</taxon>
        <taxon>Philodinidae</taxon>
        <taxon>Rotaria</taxon>
    </lineage>
</organism>
<dbReference type="InterPro" id="IPR032862">
    <property type="entry name" value="ALKBH6"/>
</dbReference>
<sequence>MHGERKGRSSSTPSQSMLTDETNTNTSTLIESACLPIGCSVSAKYRGAFCSAQVKTIERQVKLKVILIDTNETLIISEEQIVQPIPLRIGNKINIRIPSSNHYDLTSHLSRSILTTIINNNDNSNEKQAIIKQIYDNSIYTVVFNDGDEKSLRRSSLCLQGIRLYQTRIDQQKLLEDISTSSSSLSPITMNNNDITSIVAVRRHNNQNIFPALILKRKTLSDYIWVKSFLNGREYIVHKINDVEPYKNNSQIQSLCRLTSKQATKACDKYVKYNQIPTIWKKKKSNIIHDNQNTTSDSNSSSSESDFDDSDDDTIEKKDSFIAQLFAFMDDRGTPINNIPKIHNYDLDLHRLFKIVSMLGGYNKVTKNDQWNKVYIKMGLPNDSAPKNGRLIENTYKKYLFAYEDLSKKLGTMNITSAYFGGRTSMNNDSRRSLIRVRQQSEEKKKSKQISTPIKQQSRKTQSIDSKQILSSSSSSTTTTINSRRKTIILNKTKSSTILSSSTSESETSDDERTISSLLNTKKFTKQKLINSKQIRSTIQKTSLISNEKKKIIQTKHVSSSSSSSSLSDSPKKHEQLISISNKKPKSIIDSENDMKPVIKIPKISVEILKESTFPMHKFSKKSTFTKVSKVHDNILKKDSHKANSDKQQSKAHAPPLINQSFSESTKQTRLQDLTVLPVTPVSPSPPPPPPPSSIKDESPTLPSLFTTIESINNSNDDTSVPSIFQTLIPSSSITNQQTNEIENFQTNSNKRSYFDEISEFNDKVDEQLSPSKRSRHSMSSQNSDEIINNNNNQSTSNCISINNSDTQLTYEDILVNDILLVKSDFIGNRQYYVRCIEKNTNKKELYVDYNGLDAKFREWIEFDRIIKRENEIEFNEKPIIININSTLLNVKDNEQEKNQNIEENKINSIDQDNGIWKSLEIVSSKENDIISSSSNFQINESNNQELQPICILSSSSSDKPIELQQQPISIDDNKNIISINIDNVFGSNDDNDNQSIYENDHIQEIIPQKQIPIDSTLTINVENILPTSDTVVNSLQVKEEPINTSSSIEQSTSALIESKASSLPCSPMVNITSDNRRISTRQQKRRTFRDPNNTQDSSIYTKKKARFDTDINSNYNIDCINNNDHSPIPMEQQSLEIKRYRTVGKRGGKKTVNQQDNENEDFHLNSPMNATLRQQLEDMFKHRSSRYNFLDLNSNLTGDNRLAHLKDHMRQCQKVFFNLRSALKKIEKQRKIFVRRQKLPNPEIRSYEVHFFIFSFPMEIYKLTNVPDTLYYIPNFITIEEEEYLLSCVNNVPRTRWVQLRNRRLQNWGGQPHSKGMIQTESLPKWLEPFTERILKLENQTIFPDHIFQFNHCLVNEYESGQGIMPHTDGPVYHPIVSTISLQSHTVIEFYRPIDSNNKEDVSSFSDRCIARVLLEPRSLFMVKDDMYSYYLHGIEERQEDTINRERISNFDRCNDNIKDKDEQILLRTTRISLTIRCVEKISKLPVGLLRK</sequence>
<comment type="caution">
    <text evidence="13">The sequence shown here is derived from an EMBL/GenBank/DDBJ whole genome shotgun (WGS) entry which is preliminary data.</text>
</comment>